<evidence type="ECO:0000313" key="2">
    <source>
        <dbReference type="Proteomes" id="UP000234626"/>
    </source>
</evidence>
<comment type="caution">
    <text evidence="1">The sequence shown here is derived from an EMBL/GenBank/DDBJ whole genome shotgun (WGS) entry which is preliminary data.</text>
</comment>
<dbReference type="OrthoDB" id="5875608at2"/>
<dbReference type="RefSeq" id="WP_101835337.1">
    <property type="nucleotide sequence ID" value="NZ_PJZK01000015.1"/>
</dbReference>
<accession>A0A2N5EKS9</accession>
<gene>
    <name evidence="1" type="ORF">CYR34_14395</name>
</gene>
<reference evidence="1 2" key="1">
    <citation type="submission" date="2017-12" db="EMBL/GenBank/DDBJ databases">
        <title>Characterization of six clinical isolates of Enterochimera gen. nov., a novel genus of the Yersiniaciae family and the three species Enterochimera arupensis sp. nov., Enterochimera coloradensis sp. nov, and Enterochimera californica sp. nov.</title>
        <authorList>
            <person name="Rossi A."/>
            <person name="Fisher M."/>
        </authorList>
    </citation>
    <scope>NUCLEOTIDE SEQUENCE [LARGE SCALE GENOMIC DNA]</scope>
    <source>
        <strain evidence="1 2">2016Iso1</strain>
    </source>
</reference>
<sequence>MKKLKDHYKHPKACGGIRNPYVYYYRLGSGCFRQFSTLQEKSYYHLHRYEYREFGLHLRAARGKMLPSSWDDFPTGIYDVAKSWKHNSRRRHQYYR</sequence>
<proteinExistence type="predicted"/>
<organism evidence="1 2">
    <name type="scientific">Chimaeribacter arupi</name>
    <dbReference type="NCBI Taxonomy" id="2060066"/>
    <lineage>
        <taxon>Bacteria</taxon>
        <taxon>Pseudomonadati</taxon>
        <taxon>Pseudomonadota</taxon>
        <taxon>Gammaproteobacteria</taxon>
        <taxon>Enterobacterales</taxon>
        <taxon>Yersiniaceae</taxon>
        <taxon>Chimaeribacter</taxon>
    </lineage>
</organism>
<keyword evidence="2" id="KW-1185">Reference proteome</keyword>
<dbReference type="AlphaFoldDB" id="A0A2N5EKS9"/>
<dbReference type="EMBL" id="PJZK01000015">
    <property type="protein sequence ID" value="PLR47341.1"/>
    <property type="molecule type" value="Genomic_DNA"/>
</dbReference>
<evidence type="ECO:0000313" key="1">
    <source>
        <dbReference type="EMBL" id="PLR47341.1"/>
    </source>
</evidence>
<dbReference type="Proteomes" id="UP000234626">
    <property type="component" value="Unassembled WGS sequence"/>
</dbReference>
<name>A0A2N5EKS9_9GAMM</name>
<protein>
    <submittedName>
        <fullName evidence="1">Uncharacterized protein</fullName>
    </submittedName>
</protein>